<dbReference type="AlphaFoldDB" id="A0A6C0NFY1"/>
<keyword evidence="1" id="KW-0614">Plasmid</keyword>
<accession>A0A6C0NFY1</accession>
<geneLocation type="plasmid" evidence="1">
    <name>pLAU_ENC1</name>
</geneLocation>
<organism evidence="1">
    <name type="scientific">Enterobacter hormaechei subsp. xiangfangensis</name>
    <dbReference type="NCBI Taxonomy" id="1296536"/>
    <lineage>
        <taxon>Bacteria</taxon>
        <taxon>Pseudomonadati</taxon>
        <taxon>Pseudomonadota</taxon>
        <taxon>Gammaproteobacteria</taxon>
        <taxon>Enterobacterales</taxon>
        <taxon>Enterobacteriaceae</taxon>
        <taxon>Enterobacter</taxon>
        <taxon>Enterobacter cloacae complex</taxon>
    </lineage>
</organism>
<evidence type="ECO:0000313" key="1">
    <source>
        <dbReference type="EMBL" id="QHW08683.1"/>
    </source>
</evidence>
<dbReference type="EMBL" id="MN688131">
    <property type="protein sequence ID" value="QHW08683.1"/>
    <property type="molecule type" value="Genomic_DNA"/>
</dbReference>
<name>A0A6C0NFY1_9ENTR</name>
<sequence length="63" mass="6822">MVTCIGQTEIIEDVIDVDPESGCRFAAWRRLQQLNGVLRRRPAQPATVLTGSASSSPLPLRSG</sequence>
<protein>
    <submittedName>
        <fullName evidence="1">Uncharacterized protein</fullName>
    </submittedName>
</protein>
<proteinExistence type="predicted"/>
<reference evidence="1" key="1">
    <citation type="submission" date="2019-11" db="EMBL/GenBank/DDBJ databases">
        <title>First report of co-harbored NDM-1 and CTX-M-15 in an Enterobacter hormaechei isolate from a Lebanese hospital.</title>
        <authorList>
            <person name="Tokajian S.T."/>
            <person name="Abboud E."/>
        </authorList>
    </citation>
    <scope>NUCLEOTIDE SEQUENCE</scope>
    <source>
        <strain evidence="1">ST114</strain>
        <plasmid evidence="1">pLAU_ENC1</plasmid>
    </source>
</reference>